<keyword evidence="12" id="KW-0489">Methyltransferase</keyword>
<dbReference type="GO" id="GO:0008168">
    <property type="term" value="F:methyltransferase activity"/>
    <property type="evidence" value="ECO:0007669"/>
    <property type="project" value="UniProtKB-KW"/>
</dbReference>
<keyword evidence="12" id="KW-0808">Transferase</keyword>
<feature type="domain" description="MgtC-like C-terminal" evidence="11">
    <location>
        <begin position="146"/>
        <end position="222"/>
    </location>
</feature>
<dbReference type="InterPro" id="IPR049177">
    <property type="entry name" value="MgtC_SapB_SrpB_YhiD_N"/>
</dbReference>
<feature type="domain" description="MgtC/SapB/SrpB/YhiD N-terminal" evidence="10">
    <location>
        <begin position="10"/>
        <end position="126"/>
    </location>
</feature>
<dbReference type="Proteomes" id="UP000235994">
    <property type="component" value="Unassembled WGS sequence"/>
</dbReference>
<dbReference type="Pfam" id="PF02308">
    <property type="entry name" value="MgtC"/>
    <property type="match status" value="1"/>
</dbReference>
<evidence type="ECO:0000256" key="8">
    <source>
        <dbReference type="ARBA" id="ARBA00025369"/>
    </source>
</evidence>
<feature type="transmembrane region" description="Helical" evidence="9">
    <location>
        <begin position="31"/>
        <end position="49"/>
    </location>
</feature>
<feature type="transmembrane region" description="Helical" evidence="9">
    <location>
        <begin position="61"/>
        <end position="78"/>
    </location>
</feature>
<dbReference type="InterPro" id="IPR048640">
    <property type="entry name" value="MgtC-like_C"/>
</dbReference>
<evidence type="ECO:0000256" key="7">
    <source>
        <dbReference type="ARBA" id="ARBA00023136"/>
    </source>
</evidence>
<comment type="caution">
    <text evidence="12">The sequence shown here is derived from an EMBL/GenBank/DDBJ whole genome shotgun (WGS) entry which is preliminary data.</text>
</comment>
<evidence type="ECO:0000256" key="4">
    <source>
        <dbReference type="ARBA" id="ARBA00022475"/>
    </source>
</evidence>
<evidence type="ECO:0000256" key="5">
    <source>
        <dbReference type="ARBA" id="ARBA00022692"/>
    </source>
</evidence>
<keyword evidence="9" id="KW-0997">Cell inner membrane</keyword>
<evidence type="ECO:0000256" key="1">
    <source>
        <dbReference type="ARBA" id="ARBA00004651"/>
    </source>
</evidence>
<feature type="transmembrane region" description="Helical" evidence="9">
    <location>
        <begin position="98"/>
        <end position="125"/>
    </location>
</feature>
<organism evidence="12 13">
    <name type="scientific">Achromobacter pulmonis</name>
    <dbReference type="NCBI Taxonomy" id="1389932"/>
    <lineage>
        <taxon>Bacteria</taxon>
        <taxon>Pseudomonadati</taxon>
        <taxon>Pseudomonadota</taxon>
        <taxon>Betaproteobacteria</taxon>
        <taxon>Burkholderiales</taxon>
        <taxon>Alcaligenaceae</taxon>
        <taxon>Achromobacter</taxon>
    </lineage>
</organism>
<dbReference type="GO" id="GO:0005886">
    <property type="term" value="C:plasma membrane"/>
    <property type="evidence" value="ECO:0007669"/>
    <property type="project" value="UniProtKB-SubCell"/>
</dbReference>
<sequence length="229" mass="23977">MTGLSIATHLTLAMLLGAAVGLERQWRQNYAGVVTHALVALGAAAYTALPALLDAGSDMRLGSQVVTGIGFLGAGLIMRDGLTIRGLSAAATIWATGAVGVLAGYGFLAESGAVAALILVTNVVLRGGARLVDRYVPEAETEERYYNIALTCASADEALVRAELLNALGKHSLRLRGVESQQRDAGRSEVTAVVYSMRQEDERVEKLVGSLSLLPQTYSASWTSDTGNA</sequence>
<comment type="similarity">
    <text evidence="2 9">Belongs to the MgtC/SapB family.</text>
</comment>
<evidence type="ECO:0000313" key="12">
    <source>
        <dbReference type="EMBL" id="PND34034.1"/>
    </source>
</evidence>
<dbReference type="InterPro" id="IPR003416">
    <property type="entry name" value="MgtC/SapB/SrpB/YhiD_fam"/>
</dbReference>
<dbReference type="EMBL" id="POQS01000002">
    <property type="protein sequence ID" value="PND34034.1"/>
    <property type="molecule type" value="Genomic_DNA"/>
</dbReference>
<dbReference type="PANTHER" id="PTHR33778">
    <property type="entry name" value="PROTEIN MGTC"/>
    <property type="match status" value="1"/>
</dbReference>
<keyword evidence="13" id="KW-1185">Reference proteome</keyword>
<name>A0A2N8KKQ7_9BURK</name>
<keyword evidence="7 9" id="KW-0472">Membrane</keyword>
<comment type="subcellular location">
    <subcellularLocation>
        <location evidence="9">Cell inner membrane</location>
        <topology evidence="9">Multi-pass membrane protein</topology>
    </subcellularLocation>
    <subcellularLocation>
        <location evidence="1">Cell membrane</location>
        <topology evidence="1">Multi-pass membrane protein</topology>
    </subcellularLocation>
</comment>
<dbReference type="Gene3D" id="3.30.70.260">
    <property type="match status" value="1"/>
</dbReference>
<dbReference type="PRINTS" id="PR01837">
    <property type="entry name" value="MGTCSAPBPROT"/>
</dbReference>
<dbReference type="Pfam" id="PF21770">
    <property type="entry name" value="MgtC_SapB_C"/>
    <property type="match status" value="1"/>
</dbReference>
<dbReference type="RefSeq" id="WP_102772112.1">
    <property type="nucleotide sequence ID" value="NZ_POQS01000002.1"/>
</dbReference>
<dbReference type="PANTHER" id="PTHR33778:SF3">
    <property type="entry name" value="PROTEIN MGTC"/>
    <property type="match status" value="1"/>
</dbReference>
<evidence type="ECO:0000256" key="9">
    <source>
        <dbReference type="RuleBase" id="RU365041"/>
    </source>
</evidence>
<dbReference type="GO" id="GO:0032259">
    <property type="term" value="P:methylation"/>
    <property type="evidence" value="ECO:0007669"/>
    <property type="project" value="UniProtKB-KW"/>
</dbReference>
<comment type="function">
    <text evidence="8">Virulence factor required for growth in low Mg(2+) medium and for intramacrophage survival. May be involved in regulating membrane potential by activating Na(+)/K(+)-ATPase.</text>
</comment>
<evidence type="ECO:0000256" key="6">
    <source>
        <dbReference type="ARBA" id="ARBA00022989"/>
    </source>
</evidence>
<gene>
    <name evidence="12" type="ORF">C1I89_07235</name>
</gene>
<proteinExistence type="inferred from homology"/>
<keyword evidence="5 9" id="KW-0812">Transmembrane</keyword>
<evidence type="ECO:0000256" key="3">
    <source>
        <dbReference type="ARBA" id="ARBA00013833"/>
    </source>
</evidence>
<keyword evidence="6 9" id="KW-1133">Transmembrane helix</keyword>
<evidence type="ECO:0000259" key="10">
    <source>
        <dbReference type="Pfam" id="PF02308"/>
    </source>
</evidence>
<keyword evidence="4" id="KW-1003">Cell membrane</keyword>
<accession>A0A2N8KKQ7</accession>
<dbReference type="AlphaFoldDB" id="A0A2N8KKQ7"/>
<evidence type="ECO:0000256" key="2">
    <source>
        <dbReference type="ARBA" id="ARBA00009298"/>
    </source>
</evidence>
<reference evidence="12 13" key="1">
    <citation type="submission" date="2018-01" db="EMBL/GenBank/DDBJ databases">
        <title>The draft genome of an aniline degradation strain ANB-1.</title>
        <authorList>
            <person name="Zhang L."/>
            <person name="Jiang J."/>
        </authorList>
    </citation>
    <scope>NUCLEOTIDE SEQUENCE [LARGE SCALE GENOMIC DNA]</scope>
    <source>
        <strain evidence="12 13">ANB-1</strain>
    </source>
</reference>
<protein>
    <recommendedName>
        <fullName evidence="3 9">Protein MgtC</fullName>
    </recommendedName>
</protein>
<evidence type="ECO:0000259" key="11">
    <source>
        <dbReference type="Pfam" id="PF21770"/>
    </source>
</evidence>
<evidence type="ECO:0000313" key="13">
    <source>
        <dbReference type="Proteomes" id="UP000235994"/>
    </source>
</evidence>